<keyword evidence="5" id="KW-0999">Mitochondrion inner membrane</keyword>
<protein>
    <submittedName>
        <fullName evidence="11">COX6C domain-containing protein</fullName>
    </submittedName>
</protein>
<evidence type="ECO:0000256" key="7">
    <source>
        <dbReference type="ARBA" id="ARBA00023128"/>
    </source>
</evidence>
<keyword evidence="7" id="KW-0496">Mitochondrion</keyword>
<dbReference type="SUPFAM" id="SSF81415">
    <property type="entry name" value="Mitochondrial cytochrome c oxidase subunit VIc"/>
    <property type="match status" value="1"/>
</dbReference>
<dbReference type="Proteomes" id="UP000036681">
    <property type="component" value="Unplaced"/>
</dbReference>
<evidence type="ECO:0000256" key="2">
    <source>
        <dbReference type="ARBA" id="ARBA00004673"/>
    </source>
</evidence>
<evidence type="ECO:0000313" key="11">
    <source>
        <dbReference type="WBParaSite" id="ALUE_0000610201-mRNA-1"/>
    </source>
</evidence>
<keyword evidence="4 9" id="KW-0812">Transmembrane</keyword>
<dbReference type="InterPro" id="IPR051389">
    <property type="entry name" value="Cytochrome_c_oxidase_VIc"/>
</dbReference>
<keyword evidence="8 9" id="KW-0472">Membrane</keyword>
<feature type="transmembrane region" description="Helical" evidence="9">
    <location>
        <begin position="18"/>
        <end position="37"/>
    </location>
</feature>
<evidence type="ECO:0000313" key="10">
    <source>
        <dbReference type="Proteomes" id="UP000036681"/>
    </source>
</evidence>
<evidence type="ECO:0000256" key="5">
    <source>
        <dbReference type="ARBA" id="ARBA00022792"/>
    </source>
</evidence>
<proteinExistence type="inferred from homology"/>
<reference evidence="11" key="1">
    <citation type="submission" date="2017-02" db="UniProtKB">
        <authorList>
            <consortium name="WormBaseParasite"/>
        </authorList>
    </citation>
    <scope>IDENTIFICATION</scope>
</reference>
<keyword evidence="6 9" id="KW-1133">Transmembrane helix</keyword>
<organism evidence="10 11">
    <name type="scientific">Ascaris lumbricoides</name>
    <name type="common">Giant roundworm</name>
    <dbReference type="NCBI Taxonomy" id="6252"/>
    <lineage>
        <taxon>Eukaryota</taxon>
        <taxon>Metazoa</taxon>
        <taxon>Ecdysozoa</taxon>
        <taxon>Nematoda</taxon>
        <taxon>Chromadorea</taxon>
        <taxon>Rhabditida</taxon>
        <taxon>Spirurina</taxon>
        <taxon>Ascaridomorpha</taxon>
        <taxon>Ascaridoidea</taxon>
        <taxon>Ascarididae</taxon>
        <taxon>Ascaris</taxon>
    </lineage>
</organism>
<name>A0A0M3HTS9_ASCLU</name>
<evidence type="ECO:0000256" key="1">
    <source>
        <dbReference type="ARBA" id="ARBA00004434"/>
    </source>
</evidence>
<dbReference type="WBParaSite" id="ALUE_0000610201-mRNA-1">
    <property type="protein sequence ID" value="ALUE_0000610201-mRNA-1"/>
    <property type="gene ID" value="ALUE_0000610201"/>
</dbReference>
<dbReference type="PANTHER" id="PTHR48416">
    <property type="entry name" value="CYTOCHROME C OXIDASE SUBUNIT 6C"/>
    <property type="match status" value="1"/>
</dbReference>
<evidence type="ECO:0000256" key="4">
    <source>
        <dbReference type="ARBA" id="ARBA00022692"/>
    </source>
</evidence>
<dbReference type="InterPro" id="IPR034884">
    <property type="entry name" value="Cytochrome_c_oxidase_VIc/VIIs"/>
</dbReference>
<sequence>MATPPVMRNMLHSYGKRAIAVGLLAGVGTTLGFYFGYVQRRQRKYEEFFKVKENSSRNYDPYERMREICAHGKGYMHTCPKELAKLYEEKGKKIAPLN</sequence>
<dbReference type="Gene3D" id="4.10.93.10">
    <property type="entry name" value="Mitochondrial cytochrome c oxidase subunit VIc/VIIs"/>
    <property type="match status" value="1"/>
</dbReference>
<evidence type="ECO:0000256" key="6">
    <source>
        <dbReference type="ARBA" id="ARBA00022989"/>
    </source>
</evidence>
<keyword evidence="10" id="KW-1185">Reference proteome</keyword>
<evidence type="ECO:0000256" key="9">
    <source>
        <dbReference type="SAM" id="Phobius"/>
    </source>
</evidence>
<dbReference type="InterPro" id="IPR037169">
    <property type="entry name" value="Cytochrome_c_oxidase_VIc_sf"/>
</dbReference>
<dbReference type="GO" id="GO:0005743">
    <property type="term" value="C:mitochondrial inner membrane"/>
    <property type="evidence" value="ECO:0007669"/>
    <property type="project" value="UniProtKB-SubCell"/>
</dbReference>
<dbReference type="PANTHER" id="PTHR48416:SF1">
    <property type="entry name" value="CYTOCHROME C OXIDASE SUBUNIT 6C"/>
    <property type="match status" value="1"/>
</dbReference>
<comment type="subcellular location">
    <subcellularLocation>
        <location evidence="1">Mitochondrion inner membrane</location>
        <topology evidence="1">Single-pass membrane protein</topology>
    </subcellularLocation>
</comment>
<comment type="similarity">
    <text evidence="3">Belongs to the cytochrome c oxidase subunit 6c family.</text>
</comment>
<evidence type="ECO:0000256" key="3">
    <source>
        <dbReference type="ARBA" id="ARBA00007204"/>
    </source>
</evidence>
<dbReference type="AlphaFoldDB" id="A0A0M3HTS9"/>
<comment type="pathway">
    <text evidence="2">Energy metabolism; oxidative phosphorylation.</text>
</comment>
<dbReference type="Pfam" id="PF02937">
    <property type="entry name" value="COX6C"/>
    <property type="match status" value="1"/>
</dbReference>
<evidence type="ECO:0000256" key="8">
    <source>
        <dbReference type="ARBA" id="ARBA00023136"/>
    </source>
</evidence>
<accession>A0A0M3HTS9</accession>